<reference evidence="3" key="2">
    <citation type="submission" date="2020-03" db="EMBL/GenBank/DDBJ databases">
        <title>Complete Genome Sequences of Extremely Thermoacidophilic, Metal-Mobilizing Type-Strain Members of the Archaeal Family Sulfolobaceae: Acidianus brierleyi DSM-1651T, Acidianus sulfidivorans DSM-18786T, Metallosphaera hakonensis DSM-7519T, and Metallosphaera prunae DSM-10039T.</title>
        <authorList>
            <person name="Counts J.A."/>
            <person name="Kelly R.M."/>
        </authorList>
    </citation>
    <scope>NUCLEOTIDE SEQUENCE [LARGE SCALE GENOMIC DNA]</scope>
    <source>
        <strain evidence="3">HO1-1</strain>
    </source>
</reference>
<evidence type="ECO:0000313" key="3">
    <source>
        <dbReference type="Proteomes" id="UP000247586"/>
    </source>
</evidence>
<name>A0A2U9ISZ8_9CREN</name>
<feature type="transmembrane region" description="Helical" evidence="1">
    <location>
        <begin position="6"/>
        <end position="25"/>
    </location>
</feature>
<sequence>MNRWVYRTSIAILGLLLVFIGGYTYMDSLSSLGSLVFWISILVAGTDLLKSSLKVLRENPTLPVFMLLTSYLALHFIVYSLAIEKLLTSIYGQLFSIGSPFVLISTTPFQGNLLLVALYNLLFNPSLVIGIPPNFYIELSAYATIMGVIIGILVTSIIVRIYKLFGSFRRMKTVFLAPLFGVIGGGSCCISVPLLLSTAIPAANVILISPVGDVALLIAYVMLPPITAAGLALHFNALVPKTPKNLRLNKLGEGNKV</sequence>
<evidence type="ECO:0000256" key="1">
    <source>
        <dbReference type="SAM" id="Phobius"/>
    </source>
</evidence>
<feature type="transmembrane region" description="Helical" evidence="1">
    <location>
        <begin position="216"/>
        <end position="239"/>
    </location>
</feature>
<accession>A0A2U9ISZ8</accession>
<keyword evidence="3" id="KW-1185">Reference proteome</keyword>
<dbReference type="Proteomes" id="UP000247586">
    <property type="component" value="Chromosome"/>
</dbReference>
<keyword evidence="1" id="KW-0472">Membrane</keyword>
<feature type="transmembrane region" description="Helical" evidence="1">
    <location>
        <begin position="174"/>
        <end position="196"/>
    </location>
</feature>
<gene>
    <name evidence="2" type="ORF">DFR87_05110</name>
</gene>
<keyword evidence="1" id="KW-1133">Transmembrane helix</keyword>
<protein>
    <submittedName>
        <fullName evidence="2">Uncharacterized protein</fullName>
    </submittedName>
</protein>
<evidence type="ECO:0000313" key="2">
    <source>
        <dbReference type="EMBL" id="AWR99179.1"/>
    </source>
</evidence>
<feature type="transmembrane region" description="Helical" evidence="1">
    <location>
        <begin position="61"/>
        <end position="82"/>
    </location>
</feature>
<proteinExistence type="predicted"/>
<keyword evidence="1" id="KW-0812">Transmembrane</keyword>
<dbReference type="RefSeq" id="WP_110369041.1">
    <property type="nucleotide sequence ID" value="NZ_CP029287.2"/>
</dbReference>
<dbReference type="AlphaFoldDB" id="A0A2U9ISZ8"/>
<dbReference type="OrthoDB" id="34735at2157"/>
<reference evidence="2 3" key="1">
    <citation type="submission" date="2018-05" db="EMBL/GenBank/DDBJ databases">
        <title>Complete Genome Sequences of Extremely Thermoacidophilic, Metal-Mobilizing Type-Strain Members of the Archaeal Family Sulfolobaceae: Acidianus brierleyi DSM-1651T, Acidianus sulfidivorans DSM-18786T, Metallosphaera hakonensis DSM-7519T, and Metallosphaera prunae DSM-10039T.</title>
        <authorList>
            <person name="Counts J.A."/>
            <person name="Kelly R.M."/>
        </authorList>
    </citation>
    <scope>NUCLEOTIDE SEQUENCE [LARGE SCALE GENOMIC DNA]</scope>
    <source>
        <strain evidence="2 3">HO1-1</strain>
    </source>
</reference>
<feature type="transmembrane region" description="Helical" evidence="1">
    <location>
        <begin position="139"/>
        <end position="162"/>
    </location>
</feature>
<dbReference type="GeneID" id="36834698"/>
<feature type="transmembrane region" description="Helical" evidence="1">
    <location>
        <begin position="94"/>
        <end position="119"/>
    </location>
</feature>
<feature type="transmembrane region" description="Helical" evidence="1">
    <location>
        <begin position="32"/>
        <end position="49"/>
    </location>
</feature>
<dbReference type="EMBL" id="CP029287">
    <property type="protein sequence ID" value="AWR99179.1"/>
    <property type="molecule type" value="Genomic_DNA"/>
</dbReference>
<dbReference type="KEGG" id="mhk:DFR87_05110"/>
<reference evidence="3" key="3">
    <citation type="submission" date="2020-03" db="EMBL/GenBank/DDBJ databases">
        <title>Sequencing and Assembly of Multiple Reported Metal-Biooxidizing Members of the Extremely Thermoacidophilic Archaeal Family Sulfolobaceae.</title>
        <authorList>
            <person name="Counts J.A."/>
            <person name="Kelly R.M."/>
        </authorList>
    </citation>
    <scope>NUCLEOTIDE SEQUENCE [LARGE SCALE GENOMIC DNA]</scope>
    <source>
        <strain evidence="3">HO1-1</strain>
    </source>
</reference>
<organism evidence="2 3">
    <name type="scientific">Metallosphaera hakonensis JCM 8857 = DSM 7519</name>
    <dbReference type="NCBI Taxonomy" id="1293036"/>
    <lineage>
        <taxon>Archaea</taxon>
        <taxon>Thermoproteota</taxon>
        <taxon>Thermoprotei</taxon>
        <taxon>Sulfolobales</taxon>
        <taxon>Sulfolobaceae</taxon>
        <taxon>Metallosphaera</taxon>
    </lineage>
</organism>